<evidence type="ECO:0000259" key="9">
    <source>
        <dbReference type="PROSITE" id="PS50262"/>
    </source>
</evidence>
<feature type="transmembrane region" description="Helical" evidence="8">
    <location>
        <begin position="115"/>
        <end position="136"/>
    </location>
</feature>
<dbReference type="GO" id="GO:0004930">
    <property type="term" value="F:G protein-coupled receptor activity"/>
    <property type="evidence" value="ECO:0007669"/>
    <property type="project" value="UniProtKB-KW"/>
</dbReference>
<reference evidence="10" key="1">
    <citation type="journal article" date="2023" name="PLoS Negl. Trop. Dis.">
        <title>A genome sequence for Biomphalaria pfeifferi, the major vector snail for the human-infecting parasite Schistosoma mansoni.</title>
        <authorList>
            <person name="Bu L."/>
            <person name="Lu L."/>
            <person name="Laidemitt M.R."/>
            <person name="Zhang S.M."/>
            <person name="Mutuku M."/>
            <person name="Mkoji G."/>
            <person name="Steinauer M."/>
            <person name="Loker E.S."/>
        </authorList>
    </citation>
    <scope>NUCLEOTIDE SEQUENCE</scope>
    <source>
        <strain evidence="10">KasaAsao</strain>
    </source>
</reference>
<sequence>LIQIYVDIEQLLDVMAILKRHCFHSNGSTAFLNVAETDVDLDIPPSARPDWETDYELLLGPNVTCLTEELTLPREMTFTEDNMFSVVAYCCLFVVSLVGNLMVFTTLWGSRHSRVNLCILHLSIADLFVACVFLPLETTWHITVSWRAGDIAC</sequence>
<keyword evidence="11" id="KW-1185">Reference proteome</keyword>
<keyword evidence="5 8" id="KW-0472">Membrane</keyword>
<protein>
    <submittedName>
        <fullName evidence="10">Gonadotropin-releasing hormone II receptor</fullName>
    </submittedName>
</protein>
<reference evidence="10" key="2">
    <citation type="submission" date="2023-04" db="EMBL/GenBank/DDBJ databases">
        <authorList>
            <person name="Bu L."/>
            <person name="Lu L."/>
            <person name="Laidemitt M.R."/>
            <person name="Zhang S.M."/>
            <person name="Mutuku M."/>
            <person name="Mkoji G."/>
            <person name="Steinauer M."/>
            <person name="Loker E.S."/>
        </authorList>
    </citation>
    <scope>NUCLEOTIDE SEQUENCE</scope>
    <source>
        <strain evidence="10">KasaAsao</strain>
        <tissue evidence="10">Whole Snail</tissue>
    </source>
</reference>
<evidence type="ECO:0000256" key="2">
    <source>
        <dbReference type="ARBA" id="ARBA00022692"/>
    </source>
</evidence>
<name>A0AAD8B8J3_BIOPF</name>
<dbReference type="EMBL" id="JASAOG010000134">
    <property type="protein sequence ID" value="KAK0048690.1"/>
    <property type="molecule type" value="Genomic_DNA"/>
</dbReference>
<dbReference type="InterPro" id="IPR000276">
    <property type="entry name" value="GPCR_Rhodpsn"/>
</dbReference>
<accession>A0AAD8B8J3</accession>
<keyword evidence="2 8" id="KW-0812">Transmembrane</keyword>
<feature type="non-terminal residue" evidence="10">
    <location>
        <position position="1"/>
    </location>
</feature>
<evidence type="ECO:0000256" key="6">
    <source>
        <dbReference type="ARBA" id="ARBA00023170"/>
    </source>
</evidence>
<feature type="transmembrane region" description="Helical" evidence="8">
    <location>
        <begin position="86"/>
        <end position="108"/>
    </location>
</feature>
<dbReference type="Gene3D" id="1.20.1070.10">
    <property type="entry name" value="Rhodopsin 7-helix transmembrane proteins"/>
    <property type="match status" value="1"/>
</dbReference>
<dbReference type="PRINTS" id="PR00237">
    <property type="entry name" value="GPCRRHODOPSN"/>
</dbReference>
<proteinExistence type="predicted"/>
<feature type="domain" description="G-protein coupled receptors family 1 profile" evidence="9">
    <location>
        <begin position="99"/>
        <end position="153"/>
    </location>
</feature>
<dbReference type="AlphaFoldDB" id="A0AAD8B8J3"/>
<organism evidence="10 11">
    <name type="scientific">Biomphalaria pfeifferi</name>
    <name type="common">Bloodfluke planorb</name>
    <name type="synonym">Freshwater snail</name>
    <dbReference type="NCBI Taxonomy" id="112525"/>
    <lineage>
        <taxon>Eukaryota</taxon>
        <taxon>Metazoa</taxon>
        <taxon>Spiralia</taxon>
        <taxon>Lophotrochozoa</taxon>
        <taxon>Mollusca</taxon>
        <taxon>Gastropoda</taxon>
        <taxon>Heterobranchia</taxon>
        <taxon>Euthyneura</taxon>
        <taxon>Panpulmonata</taxon>
        <taxon>Hygrophila</taxon>
        <taxon>Lymnaeoidea</taxon>
        <taxon>Planorbidae</taxon>
        <taxon>Biomphalaria</taxon>
    </lineage>
</organism>
<dbReference type="Proteomes" id="UP001233172">
    <property type="component" value="Unassembled WGS sequence"/>
</dbReference>
<evidence type="ECO:0000256" key="1">
    <source>
        <dbReference type="ARBA" id="ARBA00004141"/>
    </source>
</evidence>
<keyword evidence="3 8" id="KW-1133">Transmembrane helix</keyword>
<dbReference type="GO" id="GO:0005886">
    <property type="term" value="C:plasma membrane"/>
    <property type="evidence" value="ECO:0007669"/>
    <property type="project" value="TreeGrafter"/>
</dbReference>
<evidence type="ECO:0000313" key="10">
    <source>
        <dbReference type="EMBL" id="KAK0048690.1"/>
    </source>
</evidence>
<comment type="subcellular location">
    <subcellularLocation>
        <location evidence="1">Membrane</location>
        <topology evidence="1">Multi-pass membrane protein</topology>
    </subcellularLocation>
</comment>
<gene>
    <name evidence="10" type="ORF">Bpfe_021799</name>
</gene>
<keyword evidence="6 10" id="KW-0675">Receptor</keyword>
<evidence type="ECO:0000313" key="11">
    <source>
        <dbReference type="Proteomes" id="UP001233172"/>
    </source>
</evidence>
<evidence type="ECO:0000256" key="7">
    <source>
        <dbReference type="ARBA" id="ARBA00023224"/>
    </source>
</evidence>
<evidence type="ECO:0000256" key="5">
    <source>
        <dbReference type="ARBA" id="ARBA00023136"/>
    </source>
</evidence>
<evidence type="ECO:0000256" key="3">
    <source>
        <dbReference type="ARBA" id="ARBA00022989"/>
    </source>
</evidence>
<evidence type="ECO:0000256" key="8">
    <source>
        <dbReference type="SAM" id="Phobius"/>
    </source>
</evidence>
<dbReference type="SUPFAM" id="SSF81321">
    <property type="entry name" value="Family A G protein-coupled receptor-like"/>
    <property type="match status" value="1"/>
</dbReference>
<dbReference type="PANTHER" id="PTHR45695">
    <property type="entry name" value="LEUCOKININ RECEPTOR-RELATED"/>
    <property type="match status" value="1"/>
</dbReference>
<dbReference type="PROSITE" id="PS50262">
    <property type="entry name" value="G_PROTEIN_RECEP_F1_2"/>
    <property type="match status" value="1"/>
</dbReference>
<dbReference type="PANTHER" id="PTHR45695:SF22">
    <property type="entry name" value="G-PROTEIN COUPLED RECEPTORS FAMILY 1 PROFILE DOMAIN-CONTAINING PROTEIN"/>
    <property type="match status" value="1"/>
</dbReference>
<comment type="caution">
    <text evidence="10">The sequence shown here is derived from an EMBL/GenBank/DDBJ whole genome shotgun (WGS) entry which is preliminary data.</text>
</comment>
<evidence type="ECO:0000256" key="4">
    <source>
        <dbReference type="ARBA" id="ARBA00023040"/>
    </source>
</evidence>
<keyword evidence="4" id="KW-0297">G-protein coupled receptor</keyword>
<feature type="non-terminal residue" evidence="10">
    <location>
        <position position="153"/>
    </location>
</feature>
<dbReference type="InterPro" id="IPR017452">
    <property type="entry name" value="GPCR_Rhodpsn_7TM"/>
</dbReference>
<keyword evidence="7" id="KW-0807">Transducer</keyword>